<comment type="pathway">
    <text evidence="9">Protein modification; lipoprotein biosynthesis (signal peptide cleavage).</text>
</comment>
<dbReference type="PANTHER" id="PTHR33695">
    <property type="entry name" value="LIPOPROTEIN SIGNAL PEPTIDASE"/>
    <property type="match status" value="1"/>
</dbReference>
<evidence type="ECO:0000256" key="7">
    <source>
        <dbReference type="ARBA" id="ARBA00022989"/>
    </source>
</evidence>
<dbReference type="HAMAP" id="MF_00161">
    <property type="entry name" value="LspA"/>
    <property type="match status" value="1"/>
</dbReference>
<keyword evidence="4 9" id="KW-0812">Transmembrane</keyword>
<evidence type="ECO:0000256" key="11">
    <source>
        <dbReference type="RuleBase" id="RU004181"/>
    </source>
</evidence>
<dbReference type="GO" id="GO:0004190">
    <property type="term" value="F:aspartic-type endopeptidase activity"/>
    <property type="evidence" value="ECO:0007669"/>
    <property type="project" value="UniProtKB-EC"/>
</dbReference>
<dbReference type="PROSITE" id="PS00855">
    <property type="entry name" value="SPASE_II"/>
    <property type="match status" value="1"/>
</dbReference>
<proteinExistence type="inferred from homology"/>
<comment type="caution">
    <text evidence="9">Lacks conserved residue(s) required for the propagation of feature annotation.</text>
</comment>
<dbReference type="RefSeq" id="WP_316773584.1">
    <property type="nucleotide sequence ID" value="NZ_JASMWN010000002.1"/>
</dbReference>
<comment type="similarity">
    <text evidence="1 9 11">Belongs to the peptidase A8 family.</text>
</comment>
<evidence type="ECO:0000313" key="13">
    <source>
        <dbReference type="Proteomes" id="UP001255416"/>
    </source>
</evidence>
<evidence type="ECO:0000256" key="8">
    <source>
        <dbReference type="ARBA" id="ARBA00023136"/>
    </source>
</evidence>
<evidence type="ECO:0000256" key="9">
    <source>
        <dbReference type="HAMAP-Rule" id="MF_00161"/>
    </source>
</evidence>
<evidence type="ECO:0000256" key="6">
    <source>
        <dbReference type="ARBA" id="ARBA00022801"/>
    </source>
</evidence>
<evidence type="ECO:0000256" key="2">
    <source>
        <dbReference type="ARBA" id="ARBA00022475"/>
    </source>
</evidence>
<evidence type="ECO:0000313" key="12">
    <source>
        <dbReference type="EMBL" id="MDU9003036.1"/>
    </source>
</evidence>
<dbReference type="EMBL" id="JASMWN010000002">
    <property type="protein sequence ID" value="MDU9003036.1"/>
    <property type="molecule type" value="Genomic_DNA"/>
</dbReference>
<evidence type="ECO:0000256" key="3">
    <source>
        <dbReference type="ARBA" id="ARBA00022670"/>
    </source>
</evidence>
<sequence>MTQRLLIGAALLAFAADQISKYAVVHAMELSRRLAIDVLPPLLNFRYGENTGINFGLFEGESDLVRWGLIVFSVAVVAAVLLWVRRTHPGSRIMQLCAGLLIGGALGNVFDRLAYGYVLDFLNMSCCGITNPFVFNLADVFIFVGAVGLVLFEGKSGDKTSRDPEG</sequence>
<dbReference type="NCBIfam" id="TIGR00077">
    <property type="entry name" value="lspA"/>
    <property type="match status" value="1"/>
</dbReference>
<keyword evidence="8 9" id="KW-0472">Membrane</keyword>
<name>A0ABU3VA41_9RHOB</name>
<keyword evidence="7 9" id="KW-1133">Transmembrane helix</keyword>
<gene>
    <name evidence="9 12" type="primary">lspA</name>
    <name evidence="12" type="ORF">QO231_04100</name>
</gene>
<feature type="active site" evidence="9">
    <location>
        <position position="120"/>
    </location>
</feature>
<comment type="function">
    <text evidence="9 10">This protein specifically catalyzes the removal of signal peptides from prolipoproteins.</text>
</comment>
<keyword evidence="2 9" id="KW-1003">Cell membrane</keyword>
<comment type="caution">
    <text evidence="12">The sequence shown here is derived from an EMBL/GenBank/DDBJ whole genome shotgun (WGS) entry which is preliminary data.</text>
</comment>
<dbReference type="EC" id="3.4.23.36" evidence="9"/>
<reference evidence="13" key="1">
    <citation type="submission" date="2023-05" db="EMBL/GenBank/DDBJ databases">
        <title>Sedimentitalea sp. nov. JM2-8.</title>
        <authorList>
            <person name="Huang J."/>
        </authorList>
    </citation>
    <scope>NUCLEOTIDE SEQUENCE [LARGE SCALE GENOMIC DNA]</scope>
    <source>
        <strain evidence="13">KHS03</strain>
    </source>
</reference>
<feature type="transmembrane region" description="Helical" evidence="9">
    <location>
        <begin position="64"/>
        <end position="84"/>
    </location>
</feature>
<dbReference type="Proteomes" id="UP001255416">
    <property type="component" value="Unassembled WGS sequence"/>
</dbReference>
<dbReference type="Pfam" id="PF01252">
    <property type="entry name" value="Peptidase_A8"/>
    <property type="match status" value="1"/>
</dbReference>
<evidence type="ECO:0000256" key="10">
    <source>
        <dbReference type="RuleBase" id="RU000594"/>
    </source>
</evidence>
<dbReference type="PRINTS" id="PR00781">
    <property type="entry name" value="LIPOSIGPTASE"/>
</dbReference>
<accession>A0ABU3VA41</accession>
<comment type="catalytic activity">
    <reaction evidence="9 10">
        <text>Release of signal peptides from bacterial membrane prolipoproteins. Hydrolyzes -Xaa-Yaa-Zaa-|-(S,diacylglyceryl)Cys-, in which Xaa is hydrophobic (preferably Leu), and Yaa (Ala or Ser) and Zaa (Gly or Ala) have small, neutral side chains.</text>
        <dbReference type="EC" id="3.4.23.36"/>
    </reaction>
</comment>
<comment type="subcellular location">
    <subcellularLocation>
        <location evidence="9">Cell membrane</location>
        <topology evidence="9">Multi-pass membrane protein</topology>
    </subcellularLocation>
</comment>
<dbReference type="PANTHER" id="PTHR33695:SF1">
    <property type="entry name" value="LIPOPROTEIN SIGNAL PEPTIDASE"/>
    <property type="match status" value="1"/>
</dbReference>
<feature type="transmembrane region" description="Helical" evidence="9">
    <location>
        <begin position="133"/>
        <end position="152"/>
    </location>
</feature>
<keyword evidence="13" id="KW-1185">Reference proteome</keyword>
<feature type="transmembrane region" description="Helical" evidence="9">
    <location>
        <begin position="96"/>
        <end position="118"/>
    </location>
</feature>
<keyword evidence="6 9" id="KW-0378">Hydrolase</keyword>
<protein>
    <recommendedName>
        <fullName evidence="9">Lipoprotein signal peptidase</fullName>
        <ecNumber evidence="9">3.4.23.36</ecNumber>
    </recommendedName>
    <alternativeName>
        <fullName evidence="9">Prolipoprotein signal peptidase</fullName>
    </alternativeName>
    <alternativeName>
        <fullName evidence="9">Signal peptidase II</fullName>
        <shortName evidence="9">SPase II</shortName>
    </alternativeName>
</protein>
<keyword evidence="5 9" id="KW-0064">Aspartyl protease</keyword>
<dbReference type="InterPro" id="IPR001872">
    <property type="entry name" value="Peptidase_A8"/>
</dbReference>
<evidence type="ECO:0000256" key="1">
    <source>
        <dbReference type="ARBA" id="ARBA00006139"/>
    </source>
</evidence>
<evidence type="ECO:0000256" key="5">
    <source>
        <dbReference type="ARBA" id="ARBA00022750"/>
    </source>
</evidence>
<keyword evidence="3 9" id="KW-0645">Protease</keyword>
<feature type="active site" evidence="9">
    <location>
        <position position="139"/>
    </location>
</feature>
<organism evidence="12 13">
    <name type="scientific">Sedimentitalea todarodis</name>
    <dbReference type="NCBI Taxonomy" id="1631240"/>
    <lineage>
        <taxon>Bacteria</taxon>
        <taxon>Pseudomonadati</taxon>
        <taxon>Pseudomonadota</taxon>
        <taxon>Alphaproteobacteria</taxon>
        <taxon>Rhodobacterales</taxon>
        <taxon>Paracoccaceae</taxon>
        <taxon>Sedimentitalea</taxon>
    </lineage>
</organism>
<evidence type="ECO:0000256" key="4">
    <source>
        <dbReference type="ARBA" id="ARBA00022692"/>
    </source>
</evidence>